<protein>
    <recommendedName>
        <fullName evidence="14">Caspase-7</fullName>
    </recommendedName>
</protein>
<evidence type="ECO:0000256" key="7">
    <source>
        <dbReference type="RuleBase" id="RU003971"/>
    </source>
</evidence>
<evidence type="ECO:0000256" key="5">
    <source>
        <dbReference type="ARBA" id="ARBA00022807"/>
    </source>
</evidence>
<dbReference type="InterPro" id="IPR002138">
    <property type="entry name" value="Pept_C14_p10"/>
</dbReference>
<dbReference type="Gene3D" id="2.30.29.30">
    <property type="entry name" value="Pleckstrin-homology domain (PH domain)/Phosphotyrosine-binding domain (PTB)"/>
    <property type="match status" value="1"/>
</dbReference>
<dbReference type="EMBL" id="JBBPFD010000007">
    <property type="protein sequence ID" value="KAK7919569.1"/>
    <property type="molecule type" value="Genomic_DNA"/>
</dbReference>
<feature type="region of interest" description="Disordered" evidence="8">
    <location>
        <begin position="22"/>
        <end position="55"/>
    </location>
</feature>
<feature type="region of interest" description="Disordered" evidence="8">
    <location>
        <begin position="616"/>
        <end position="678"/>
    </location>
</feature>
<feature type="domain" description="PH" evidence="9">
    <location>
        <begin position="351"/>
        <end position="463"/>
    </location>
</feature>
<dbReference type="InterPro" id="IPR015917">
    <property type="entry name" value="Pept_C14A"/>
</dbReference>
<dbReference type="CDD" id="cd00032">
    <property type="entry name" value="CASc"/>
    <property type="match status" value="1"/>
</dbReference>
<comment type="similarity">
    <text evidence="1 7">Belongs to the peptidase C14A family.</text>
</comment>
<dbReference type="InterPro" id="IPR011993">
    <property type="entry name" value="PH-like_dom_sf"/>
</dbReference>
<proteinExistence type="inferred from homology"/>
<dbReference type="AlphaFoldDB" id="A0AAW0PIY2"/>
<dbReference type="SMART" id="SM00115">
    <property type="entry name" value="CASc"/>
    <property type="match status" value="1"/>
</dbReference>
<keyword evidence="13" id="KW-1185">Reference proteome</keyword>
<evidence type="ECO:0000259" key="10">
    <source>
        <dbReference type="PROSITE" id="PS50207"/>
    </source>
</evidence>
<reference evidence="13" key="1">
    <citation type="submission" date="2024-04" db="EMBL/GenBank/DDBJ databases">
        <title>Salinicola lusitanus LLJ914,a marine bacterium isolated from the Okinawa Trough.</title>
        <authorList>
            <person name="Li J."/>
        </authorList>
    </citation>
    <scope>NUCLEOTIDE SEQUENCE [LARGE SCALE GENOMIC DNA]</scope>
</reference>
<dbReference type="FunFam" id="3.40.50.1460:FF:000001">
    <property type="entry name" value="Caspase-3 preproprotein"/>
    <property type="match status" value="1"/>
</dbReference>
<feature type="domain" description="Caspase family p10" evidence="10">
    <location>
        <begin position="242"/>
        <end position="319"/>
    </location>
</feature>
<keyword evidence="6" id="KW-0865">Zymogen</keyword>
<keyword evidence="2" id="KW-0645">Protease</keyword>
<keyword evidence="3" id="KW-0053">Apoptosis</keyword>
<dbReference type="InterPro" id="IPR002398">
    <property type="entry name" value="Pept_C14"/>
</dbReference>
<evidence type="ECO:0000313" key="13">
    <source>
        <dbReference type="Proteomes" id="UP001460270"/>
    </source>
</evidence>
<keyword evidence="4" id="KW-0378">Hydrolase</keyword>
<feature type="compositionally biased region" description="Polar residues" evidence="8">
    <location>
        <begin position="638"/>
        <end position="647"/>
    </location>
</feature>
<evidence type="ECO:0000256" key="8">
    <source>
        <dbReference type="SAM" id="MobiDB-lite"/>
    </source>
</evidence>
<feature type="compositionally biased region" description="Polar residues" evidence="8">
    <location>
        <begin position="616"/>
        <end position="625"/>
    </location>
</feature>
<sequence length="798" mass="90508">MDQPPPCRFASLRGLVQSSSCLSAKGQMSGEPAEPLALGDEVEEDQTDAKPDRSGRFLLFGSKKKKDGRMQEQDRNSESHYRIVSPTFQYKMSHQRVGKCIIINNKNFEEKTGMNVRNGTDRDAGELFKCFKNLGFDVFIYNDQTCEKMERLLREASEEDHSDSSCFACILLSHGEEGMIYGTDGAMPIKTMTSLFRGDMCKSLVGKPKLFFIQACRGSEFDDGIQTDSGPPNDTLETDANPRHKIPVEADFLFAYSTVPGYYSWRNPGRGSWFVQALCNVLNEFGKQLEIMQILTRVNYMVATSFESWSEDPRFRAAQVWCHNEQEPEDHRQKCHVLQTSWRGTGNQIWIPFQVSFQTLKSEKSWKKRYFILFEISENDHQLKYFRCPEEKDRPLGGIDLSHISLLNVSPQTHSKWNWVQKSFKCSPSCVLYLRAGDRDYFLIGENSDEVDGWFSDLYQALKNKPHKFVNSADLGINGQQVIEVRYYKSYAEKKNTTSVTVNEQPSIKYRSMSDPASLTKEDLIEKPMIIQSCCAENKPRRASEPVYPLYDYPKSYVKQHQVQDKEENGEGHYESMVELKRGEENSQALDKEVEAATGTLTRSMNHAFDRIKTQFSPLPSFTEETNMDRDRTRPLSDCSTSSSDNGAMSPGPISPGAMSPGPISPGTMSPGAMSPGTMSPVEMFERQRLFEKQNSTECLDSINSQERDIQVKQADLKKHLKLTEVDEKPSVSSWTGQPVCLFLKGDQILALNDLHISDIQDYTMLINKSLKNEVKLTILRLPGGPPVIHAPNCLCSE</sequence>
<dbReference type="Pfam" id="PF00656">
    <property type="entry name" value="Peptidase_C14"/>
    <property type="match status" value="1"/>
</dbReference>
<dbReference type="Gene3D" id="3.40.50.1460">
    <property type="match status" value="1"/>
</dbReference>
<dbReference type="GO" id="GO:0004197">
    <property type="term" value="F:cysteine-type endopeptidase activity"/>
    <property type="evidence" value="ECO:0007669"/>
    <property type="project" value="InterPro"/>
</dbReference>
<feature type="domain" description="Caspase family p20" evidence="11">
    <location>
        <begin position="96"/>
        <end position="220"/>
    </location>
</feature>
<evidence type="ECO:0000256" key="2">
    <source>
        <dbReference type="ARBA" id="ARBA00022670"/>
    </source>
</evidence>
<dbReference type="InterPro" id="IPR011600">
    <property type="entry name" value="Pept_C14_caspase"/>
</dbReference>
<dbReference type="PROSITE" id="PS01122">
    <property type="entry name" value="CASPASE_CYS"/>
    <property type="match status" value="1"/>
</dbReference>
<gene>
    <name evidence="12" type="ORF">WMY93_010853</name>
</gene>
<evidence type="ECO:0000256" key="1">
    <source>
        <dbReference type="ARBA" id="ARBA00010134"/>
    </source>
</evidence>
<dbReference type="GO" id="GO:0043525">
    <property type="term" value="P:positive regulation of neuron apoptotic process"/>
    <property type="evidence" value="ECO:0007669"/>
    <property type="project" value="TreeGrafter"/>
</dbReference>
<name>A0AAW0PIY2_9GOBI</name>
<dbReference type="SUPFAM" id="SSF52129">
    <property type="entry name" value="Caspase-like"/>
    <property type="match status" value="1"/>
</dbReference>
<dbReference type="InterPro" id="IPR001849">
    <property type="entry name" value="PH_domain"/>
</dbReference>
<evidence type="ECO:0000256" key="6">
    <source>
        <dbReference type="ARBA" id="ARBA00023145"/>
    </source>
</evidence>
<evidence type="ECO:0000313" key="12">
    <source>
        <dbReference type="EMBL" id="KAK7919569.1"/>
    </source>
</evidence>
<dbReference type="PROSITE" id="PS50003">
    <property type="entry name" value="PH_DOMAIN"/>
    <property type="match status" value="1"/>
</dbReference>
<dbReference type="PROSITE" id="PS50208">
    <property type="entry name" value="CASPASE_P20"/>
    <property type="match status" value="1"/>
</dbReference>
<dbReference type="PROSITE" id="PS01121">
    <property type="entry name" value="CASPASE_HIS"/>
    <property type="match status" value="1"/>
</dbReference>
<accession>A0AAW0PIY2</accession>
<dbReference type="InterPro" id="IPR001309">
    <property type="entry name" value="Pept_C14_p20"/>
</dbReference>
<dbReference type="InterPro" id="IPR033139">
    <property type="entry name" value="Caspase_cys_AS"/>
</dbReference>
<dbReference type="PANTHER" id="PTHR10454">
    <property type="entry name" value="CASPASE"/>
    <property type="match status" value="1"/>
</dbReference>
<dbReference type="Proteomes" id="UP001460270">
    <property type="component" value="Unassembled WGS sequence"/>
</dbReference>
<dbReference type="PROSITE" id="PS50207">
    <property type="entry name" value="CASPASE_P10"/>
    <property type="match status" value="1"/>
</dbReference>
<dbReference type="SUPFAM" id="SSF50729">
    <property type="entry name" value="PH domain-like"/>
    <property type="match status" value="1"/>
</dbReference>
<dbReference type="GO" id="GO:0097194">
    <property type="term" value="P:execution phase of apoptosis"/>
    <property type="evidence" value="ECO:0007669"/>
    <property type="project" value="TreeGrafter"/>
</dbReference>
<evidence type="ECO:0000259" key="9">
    <source>
        <dbReference type="PROSITE" id="PS50003"/>
    </source>
</evidence>
<evidence type="ECO:0000259" key="11">
    <source>
        <dbReference type="PROSITE" id="PS50208"/>
    </source>
</evidence>
<evidence type="ECO:0000256" key="4">
    <source>
        <dbReference type="ARBA" id="ARBA00022801"/>
    </source>
</evidence>
<organism evidence="12 13">
    <name type="scientific">Mugilogobius chulae</name>
    <name type="common">yellowstripe goby</name>
    <dbReference type="NCBI Taxonomy" id="88201"/>
    <lineage>
        <taxon>Eukaryota</taxon>
        <taxon>Metazoa</taxon>
        <taxon>Chordata</taxon>
        <taxon>Craniata</taxon>
        <taxon>Vertebrata</taxon>
        <taxon>Euteleostomi</taxon>
        <taxon>Actinopterygii</taxon>
        <taxon>Neopterygii</taxon>
        <taxon>Teleostei</taxon>
        <taxon>Neoteleostei</taxon>
        <taxon>Acanthomorphata</taxon>
        <taxon>Gobiaria</taxon>
        <taxon>Gobiiformes</taxon>
        <taxon>Gobioidei</taxon>
        <taxon>Gobiidae</taxon>
        <taxon>Gobionellinae</taxon>
        <taxon>Mugilogobius</taxon>
    </lineage>
</organism>
<evidence type="ECO:0008006" key="14">
    <source>
        <dbReference type="Google" id="ProtNLM"/>
    </source>
</evidence>
<dbReference type="GO" id="GO:0005737">
    <property type="term" value="C:cytoplasm"/>
    <property type="evidence" value="ECO:0007669"/>
    <property type="project" value="TreeGrafter"/>
</dbReference>
<comment type="caution">
    <text evidence="12">The sequence shown here is derived from an EMBL/GenBank/DDBJ whole genome shotgun (WGS) entry which is preliminary data.</text>
</comment>
<keyword evidence="5" id="KW-0788">Thiol protease</keyword>
<dbReference type="InterPro" id="IPR029030">
    <property type="entry name" value="Caspase-like_dom_sf"/>
</dbReference>
<dbReference type="InterPro" id="IPR016129">
    <property type="entry name" value="Caspase_his_AS"/>
</dbReference>
<dbReference type="PANTHER" id="PTHR10454:SF31">
    <property type="entry name" value="CASPASE-7"/>
    <property type="match status" value="1"/>
</dbReference>
<dbReference type="GO" id="GO:0006508">
    <property type="term" value="P:proteolysis"/>
    <property type="evidence" value="ECO:0007669"/>
    <property type="project" value="UniProtKB-KW"/>
</dbReference>
<evidence type="ECO:0000256" key="3">
    <source>
        <dbReference type="ARBA" id="ARBA00022703"/>
    </source>
</evidence>
<dbReference type="SMART" id="SM00233">
    <property type="entry name" value="PH"/>
    <property type="match status" value="1"/>
</dbReference>
<dbReference type="PRINTS" id="PR00376">
    <property type="entry name" value="IL1BCENZYME"/>
</dbReference>